<protein>
    <submittedName>
        <fullName evidence="1">Putative secreted protein</fullName>
    </submittedName>
</protein>
<evidence type="ECO:0000313" key="1">
    <source>
        <dbReference type="EMBL" id="MXU90827.1"/>
    </source>
</evidence>
<reference evidence="1" key="1">
    <citation type="submission" date="2019-12" db="EMBL/GenBank/DDBJ databases">
        <title>An insight into the sialome of adult female Ixodes ricinus ticks feeding for 6 days.</title>
        <authorList>
            <person name="Perner J."/>
            <person name="Ribeiro J.M.C."/>
        </authorList>
    </citation>
    <scope>NUCLEOTIDE SEQUENCE</scope>
    <source>
        <strain evidence="1">Semi-engorged</strain>
        <tissue evidence="1">Salivary glands</tissue>
    </source>
</reference>
<sequence>MHPETHPIINRDALFFFFLLHTQKLVALQVRLWLARDSTSQQGQLWCLLCLRYHIPYICPPARSMMEVAKGGCLHQRVFVPSGRLKSGYNFCSYKRSLGLRRAVVLRMTLGGLSMVLT</sequence>
<proteinExistence type="predicted"/>
<dbReference type="AlphaFoldDB" id="A0A6B0UM12"/>
<dbReference type="EMBL" id="GIFC01008744">
    <property type="protein sequence ID" value="MXU90827.1"/>
    <property type="molecule type" value="Transcribed_RNA"/>
</dbReference>
<accession>A0A6B0UM12</accession>
<name>A0A6B0UM12_IXORI</name>
<organism evidence="1">
    <name type="scientific">Ixodes ricinus</name>
    <name type="common">Common tick</name>
    <name type="synonym">Acarus ricinus</name>
    <dbReference type="NCBI Taxonomy" id="34613"/>
    <lineage>
        <taxon>Eukaryota</taxon>
        <taxon>Metazoa</taxon>
        <taxon>Ecdysozoa</taxon>
        <taxon>Arthropoda</taxon>
        <taxon>Chelicerata</taxon>
        <taxon>Arachnida</taxon>
        <taxon>Acari</taxon>
        <taxon>Parasitiformes</taxon>
        <taxon>Ixodida</taxon>
        <taxon>Ixodoidea</taxon>
        <taxon>Ixodidae</taxon>
        <taxon>Ixodinae</taxon>
        <taxon>Ixodes</taxon>
    </lineage>
</organism>